<accession>A0A8H6MK57</accession>
<evidence type="ECO:0000313" key="2">
    <source>
        <dbReference type="EMBL" id="KAF6792345.1"/>
    </source>
</evidence>
<protein>
    <submittedName>
        <fullName evidence="2">Uncharacterized protein</fullName>
    </submittedName>
</protein>
<feature type="region of interest" description="Disordered" evidence="1">
    <location>
        <begin position="92"/>
        <end position="122"/>
    </location>
</feature>
<dbReference type="AlphaFoldDB" id="A0A8H6MK57"/>
<sequence>MKTPESKRASALCRLCSSAGPLVGLKLQEGFVMSIVHRALGAGPKIGRARSIWVESRPAQNTARPSTTCGAGDGVQYVQTVGTTPESLLAAGSAVSGWRPGRTAPERTLPKTGPRGSQSEQG</sequence>
<evidence type="ECO:0000256" key="1">
    <source>
        <dbReference type="SAM" id="MobiDB-lite"/>
    </source>
</evidence>
<organism evidence="2 3">
    <name type="scientific">Colletotrichum sojae</name>
    <dbReference type="NCBI Taxonomy" id="2175907"/>
    <lineage>
        <taxon>Eukaryota</taxon>
        <taxon>Fungi</taxon>
        <taxon>Dikarya</taxon>
        <taxon>Ascomycota</taxon>
        <taxon>Pezizomycotina</taxon>
        <taxon>Sordariomycetes</taxon>
        <taxon>Hypocreomycetidae</taxon>
        <taxon>Glomerellales</taxon>
        <taxon>Glomerellaceae</taxon>
        <taxon>Colletotrichum</taxon>
        <taxon>Colletotrichum orchidearum species complex</taxon>
    </lineage>
</organism>
<dbReference type="Proteomes" id="UP000652219">
    <property type="component" value="Unassembled WGS sequence"/>
</dbReference>
<proteinExistence type="predicted"/>
<comment type="caution">
    <text evidence="2">The sequence shown here is derived from an EMBL/GenBank/DDBJ whole genome shotgun (WGS) entry which is preliminary data.</text>
</comment>
<evidence type="ECO:0000313" key="3">
    <source>
        <dbReference type="Proteomes" id="UP000652219"/>
    </source>
</evidence>
<gene>
    <name evidence="2" type="ORF">CSOJ01_14169</name>
</gene>
<dbReference type="EMBL" id="WIGN01000457">
    <property type="protein sequence ID" value="KAF6792345.1"/>
    <property type="molecule type" value="Genomic_DNA"/>
</dbReference>
<reference evidence="2 3" key="1">
    <citation type="journal article" date="2020" name="Phytopathology">
        <title>Genome Sequence Resources of Colletotrichum truncatum, C. plurivorum, C. musicola, and C. sojae: Four Species Pathogenic to Soybean (Glycine max).</title>
        <authorList>
            <person name="Rogerio F."/>
            <person name="Boufleur T.R."/>
            <person name="Ciampi-Guillardi M."/>
            <person name="Sukno S.A."/>
            <person name="Thon M.R."/>
            <person name="Massola Junior N.S."/>
            <person name="Baroncelli R."/>
        </authorList>
    </citation>
    <scope>NUCLEOTIDE SEQUENCE [LARGE SCALE GENOMIC DNA]</scope>
    <source>
        <strain evidence="2 3">LFN0009</strain>
    </source>
</reference>
<keyword evidence="3" id="KW-1185">Reference proteome</keyword>
<name>A0A8H6MK57_9PEZI</name>